<keyword evidence="2" id="KW-1185">Reference proteome</keyword>
<organism evidence="1 2">
    <name type="scientific">Terrisporobacter mayombei</name>
    <dbReference type="NCBI Taxonomy" id="1541"/>
    <lineage>
        <taxon>Bacteria</taxon>
        <taxon>Bacillati</taxon>
        <taxon>Bacillota</taxon>
        <taxon>Clostridia</taxon>
        <taxon>Peptostreptococcales</taxon>
        <taxon>Peptostreptococcaceae</taxon>
        <taxon>Terrisporobacter</taxon>
    </lineage>
</organism>
<reference evidence="1 2" key="1">
    <citation type="submission" date="2022-07" db="EMBL/GenBank/DDBJ databases">
        <title>Genome sequence of Terrisporobacter mayombei DSM6539.</title>
        <authorList>
            <person name="Boeer T."/>
            <person name="Bengelsdorf F.R."/>
            <person name="Daniel R."/>
            <person name="Poehlein A."/>
        </authorList>
    </citation>
    <scope>NUCLEOTIDE SEQUENCE [LARGE SCALE GENOMIC DNA]</scope>
    <source>
        <strain evidence="1 2">DSM 6539</strain>
    </source>
</reference>
<dbReference type="EMBL" id="CP101637">
    <property type="protein sequence ID" value="WMT80195.1"/>
    <property type="molecule type" value="Genomic_DNA"/>
</dbReference>
<evidence type="ECO:0000313" key="2">
    <source>
        <dbReference type="Proteomes" id="UP001235030"/>
    </source>
</evidence>
<dbReference type="Proteomes" id="UP001235030">
    <property type="component" value="Chromosome"/>
</dbReference>
<accession>A0ABY9PWX0</accession>
<evidence type="ECO:0000313" key="1">
    <source>
        <dbReference type="EMBL" id="WMT80195.1"/>
    </source>
</evidence>
<name>A0ABY9PWX0_9FIRM</name>
<sequence length="48" mass="5599">MGAILILKKEILITINKIISLDSYHKMEYNHLEYIGIRGINNVELLRT</sequence>
<gene>
    <name evidence="1" type="ORF">TEMA_05080</name>
</gene>
<proteinExistence type="predicted"/>
<protein>
    <submittedName>
        <fullName evidence="1">Uncharacterized protein</fullName>
    </submittedName>
</protein>